<evidence type="ECO:0000313" key="1">
    <source>
        <dbReference type="EMBL" id="AJE15961.1"/>
    </source>
</evidence>
<sequence length="103" mass="11262">MTTTALTLDNAMKIAAEAFLPYGCVTGANPDGDSFGFTVMNGDGAEVLRVAQIEREAYADPLRLAETIERTRQELRLKGCQLEDWSMPFITDASGIPETTPNY</sequence>
<keyword evidence="4" id="KW-1185">Reference proteome</keyword>
<name>A0A8D3Y311_9GAMM</name>
<evidence type="ECO:0000313" key="3">
    <source>
        <dbReference type="Proteomes" id="UP000031271"/>
    </source>
</evidence>
<gene>
    <name evidence="1" type="ORF">CL52_13285</name>
    <name evidence="2" type="ORF">SAMN05660875_102139</name>
</gene>
<dbReference type="KEGG" id="pbm:CL52_13285"/>
<dbReference type="EMBL" id="CP007511">
    <property type="protein sequence ID" value="AJE15961.1"/>
    <property type="molecule type" value="Genomic_DNA"/>
</dbReference>
<reference evidence="2 4" key="2">
    <citation type="submission" date="2016-10" db="EMBL/GenBank/DDBJ databases">
        <authorList>
            <person name="Varghese N."/>
            <person name="Submissions S."/>
        </authorList>
    </citation>
    <scope>NUCLEOTIDE SEQUENCE [LARGE SCALE GENOMIC DNA]</scope>
    <source>
        <strain evidence="2 4">DSM 6083</strain>
    </source>
</reference>
<dbReference type="Proteomes" id="UP000182276">
    <property type="component" value="Unassembled WGS sequence"/>
</dbReference>
<dbReference type="Proteomes" id="UP000031271">
    <property type="component" value="Chromosome"/>
</dbReference>
<dbReference type="GeneID" id="77260876"/>
<organism evidence="1 3">
    <name type="scientific">Stutzerimonas balearica DSM 6083</name>
    <dbReference type="NCBI Taxonomy" id="1123016"/>
    <lineage>
        <taxon>Bacteria</taxon>
        <taxon>Pseudomonadati</taxon>
        <taxon>Pseudomonadota</taxon>
        <taxon>Gammaproteobacteria</taxon>
        <taxon>Pseudomonadales</taxon>
        <taxon>Pseudomonadaceae</taxon>
        <taxon>Stutzerimonas</taxon>
    </lineage>
</organism>
<protein>
    <submittedName>
        <fullName evidence="1">Uncharacterized protein</fullName>
    </submittedName>
</protein>
<reference evidence="3" key="1">
    <citation type="submission" date="2014-03" db="EMBL/GenBank/DDBJ databases">
        <title>Complete genome of Pseudomonas balearica DSM 6083T, a sewage water isolate from an enrichment with 2-methylnaphthalene.</title>
        <authorList>
            <person name="Salva-Serra F."/>
            <person name="Jaen-Luchoro D."/>
            <person name="Busquets A."/>
            <person name="Pena A."/>
            <person name="Gomila M."/>
            <person name="Bosch R."/>
            <person name="Nogales B."/>
            <person name="Garcia-Valdes E."/>
            <person name="Lalucat J."/>
            <person name="Bennasar A."/>
        </authorList>
    </citation>
    <scope>NUCLEOTIDE SEQUENCE [LARGE SCALE GENOMIC DNA]</scope>
    <source>
        <strain evidence="3">DSM 6083</strain>
    </source>
</reference>
<evidence type="ECO:0000313" key="4">
    <source>
        <dbReference type="Proteomes" id="UP000182276"/>
    </source>
</evidence>
<dbReference type="AlphaFoldDB" id="A0A8D3Y311"/>
<proteinExistence type="predicted"/>
<dbReference type="RefSeq" id="WP_041106860.1">
    <property type="nucleotide sequence ID" value="NZ_CP007511.1"/>
</dbReference>
<dbReference type="EMBL" id="FNHO01000002">
    <property type="protein sequence ID" value="SDM08677.1"/>
    <property type="molecule type" value="Genomic_DNA"/>
</dbReference>
<accession>A0A8D3Y311</accession>
<reference evidence="1 3" key="3">
    <citation type="journal article" name="Genome Announc.">
        <title>Complete Genome Sequence of Pseudomonas balearica DSM 6083T.</title>
        <authorList>
            <person name="Bennasar-Figueras A."/>
            <person name="Salva-Serra F."/>
            <person name="Jaen-Luchoro D."/>
            <person name="Segui C."/>
            <person name="Aliaga F."/>
            <person name="Busquets A."/>
            <person name="Gomila M."/>
            <person name="Moore E.R."/>
            <person name="Lalucat J."/>
        </authorList>
    </citation>
    <scope>NUCLEOTIDE SEQUENCE [LARGE SCALE GENOMIC DNA]</scope>
    <source>
        <strain evidence="3">DSM 6083</strain>
        <strain evidence="1">DSM6083</strain>
    </source>
</reference>
<evidence type="ECO:0000313" key="2">
    <source>
        <dbReference type="EMBL" id="SDM08677.1"/>
    </source>
</evidence>